<dbReference type="PANTHER" id="PTHR33164">
    <property type="entry name" value="TRANSCRIPTIONAL REGULATOR, MARR FAMILY"/>
    <property type="match status" value="1"/>
</dbReference>
<organism evidence="2 3">
    <name type="scientific">Erythrobacter ani</name>
    <dbReference type="NCBI Taxonomy" id="2827235"/>
    <lineage>
        <taxon>Bacteria</taxon>
        <taxon>Pseudomonadati</taxon>
        <taxon>Pseudomonadota</taxon>
        <taxon>Alphaproteobacteria</taxon>
        <taxon>Sphingomonadales</taxon>
        <taxon>Erythrobacteraceae</taxon>
        <taxon>Erythrobacter/Porphyrobacter group</taxon>
        <taxon>Erythrobacter</taxon>
    </lineage>
</organism>
<dbReference type="EMBL" id="JAGSPB010000002">
    <property type="protein sequence ID" value="MBV7266138.1"/>
    <property type="molecule type" value="Genomic_DNA"/>
</dbReference>
<dbReference type="PANTHER" id="PTHR33164:SF43">
    <property type="entry name" value="HTH-TYPE TRANSCRIPTIONAL REPRESSOR YETL"/>
    <property type="match status" value="1"/>
</dbReference>
<dbReference type="RefSeq" id="WP_218316769.1">
    <property type="nucleotide sequence ID" value="NZ_JAGSPB010000002.1"/>
</dbReference>
<protein>
    <submittedName>
        <fullName evidence="2">Winged helix-turn-helix transcriptional regulator</fullName>
    </submittedName>
</protein>
<gene>
    <name evidence="2" type="ORF">KCG45_08110</name>
</gene>
<evidence type="ECO:0000259" key="1">
    <source>
        <dbReference type="PROSITE" id="PS50995"/>
    </source>
</evidence>
<dbReference type="InterPro" id="IPR039422">
    <property type="entry name" value="MarR/SlyA-like"/>
</dbReference>
<evidence type="ECO:0000313" key="3">
    <source>
        <dbReference type="Proteomes" id="UP000699975"/>
    </source>
</evidence>
<proteinExistence type="predicted"/>
<dbReference type="PROSITE" id="PS50995">
    <property type="entry name" value="HTH_MARR_2"/>
    <property type="match status" value="1"/>
</dbReference>
<dbReference type="Proteomes" id="UP000699975">
    <property type="component" value="Unassembled WGS sequence"/>
</dbReference>
<comment type="caution">
    <text evidence="2">The sequence shown here is derived from an EMBL/GenBank/DDBJ whole genome shotgun (WGS) entry which is preliminary data.</text>
</comment>
<evidence type="ECO:0000313" key="2">
    <source>
        <dbReference type="EMBL" id="MBV7266138.1"/>
    </source>
</evidence>
<name>A0ABS6SNY2_9SPHN</name>
<accession>A0ABS6SNY2</accession>
<reference evidence="2 3" key="1">
    <citation type="submission" date="2021-04" db="EMBL/GenBank/DDBJ databases">
        <authorList>
            <person name="Pira H."/>
            <person name="Risdian C."/>
            <person name="Wink J."/>
        </authorList>
    </citation>
    <scope>NUCLEOTIDE SEQUENCE [LARGE SCALE GENOMIC DNA]</scope>
    <source>
        <strain evidence="2 3">WH131</strain>
    </source>
</reference>
<dbReference type="InterPro" id="IPR000835">
    <property type="entry name" value="HTH_MarR-typ"/>
</dbReference>
<sequence>MSKQLRVFHRLQAAHSALFRAADRHLRDTVGLGNAQQTILFMLMREDGLSLGSIARQLQLGKPGVSGLVDRLEAGGFAERRPDPDDARGVRLHILPAGRAAAQRAAPITKAINRELLAPFSESERDTIARFLDHLAMQAEPIVASKVAALSPERISS</sequence>
<dbReference type="SMART" id="SM00347">
    <property type="entry name" value="HTH_MARR"/>
    <property type="match status" value="1"/>
</dbReference>
<keyword evidence="3" id="KW-1185">Reference proteome</keyword>
<dbReference type="Pfam" id="PF12802">
    <property type="entry name" value="MarR_2"/>
    <property type="match status" value="1"/>
</dbReference>
<feature type="domain" description="HTH marR-type" evidence="1">
    <location>
        <begin position="1"/>
        <end position="137"/>
    </location>
</feature>